<dbReference type="Proteomes" id="UP001314229">
    <property type="component" value="Unassembled WGS sequence"/>
</dbReference>
<gene>
    <name evidence="2" type="ORF">FSCOSCO3_A011220</name>
</gene>
<protein>
    <submittedName>
        <fullName evidence="2">Uncharacterized protein LOC125905065</fullName>
    </submittedName>
</protein>
<sequence length="156" mass="17821">QTFQNFSTFKSHTYRHNKHVVRPTSGVVELTCHVDFCSARCETDSLLLSLETHIREGPYIGSYIRSYIRSYKGPYIGSYIRSYKGPYRHCSKSSTFTSHMSKKHKTGTEEHLVESVVNPGVSHESEQDQSDMQIDPPSDAADESQFFKNVALFFTI</sequence>
<comment type="caution">
    <text evidence="2">The sequence shown here is derived from an EMBL/GenBank/DDBJ whole genome shotgun (WGS) entry which is preliminary data.</text>
</comment>
<proteinExistence type="predicted"/>
<organism evidence="2 3">
    <name type="scientific">Scomber scombrus</name>
    <name type="common">Atlantic mackerel</name>
    <name type="synonym">Scomber vernalis</name>
    <dbReference type="NCBI Taxonomy" id="13677"/>
    <lineage>
        <taxon>Eukaryota</taxon>
        <taxon>Metazoa</taxon>
        <taxon>Chordata</taxon>
        <taxon>Craniata</taxon>
        <taxon>Vertebrata</taxon>
        <taxon>Euteleostomi</taxon>
        <taxon>Actinopterygii</taxon>
        <taxon>Neopterygii</taxon>
        <taxon>Teleostei</taxon>
        <taxon>Neoteleostei</taxon>
        <taxon>Acanthomorphata</taxon>
        <taxon>Pelagiaria</taxon>
        <taxon>Scombriformes</taxon>
        <taxon>Scombridae</taxon>
        <taxon>Scomber</taxon>
    </lineage>
</organism>
<feature type="region of interest" description="Disordered" evidence="1">
    <location>
        <begin position="118"/>
        <end position="140"/>
    </location>
</feature>
<dbReference type="AlphaFoldDB" id="A0AAV1QKJ9"/>
<name>A0AAV1QKJ9_SCOSC</name>
<keyword evidence="3" id="KW-1185">Reference proteome</keyword>
<feature type="non-terminal residue" evidence="2">
    <location>
        <position position="1"/>
    </location>
</feature>
<evidence type="ECO:0000256" key="1">
    <source>
        <dbReference type="SAM" id="MobiDB-lite"/>
    </source>
</evidence>
<dbReference type="EMBL" id="CAWUFR010001580">
    <property type="protein sequence ID" value="CAK6984045.1"/>
    <property type="molecule type" value="Genomic_DNA"/>
</dbReference>
<evidence type="ECO:0000313" key="3">
    <source>
        <dbReference type="Proteomes" id="UP001314229"/>
    </source>
</evidence>
<evidence type="ECO:0000313" key="2">
    <source>
        <dbReference type="EMBL" id="CAK6984045.1"/>
    </source>
</evidence>
<accession>A0AAV1QKJ9</accession>
<reference evidence="2 3" key="1">
    <citation type="submission" date="2024-01" db="EMBL/GenBank/DDBJ databases">
        <authorList>
            <person name="Alioto T."/>
            <person name="Alioto T."/>
            <person name="Gomez Garrido J."/>
        </authorList>
    </citation>
    <scope>NUCLEOTIDE SEQUENCE [LARGE SCALE GENOMIC DNA]</scope>
</reference>